<feature type="domain" description="GST N-terminal" evidence="1">
    <location>
        <begin position="1"/>
        <end position="83"/>
    </location>
</feature>
<dbReference type="GO" id="GO:0004364">
    <property type="term" value="F:glutathione transferase activity"/>
    <property type="evidence" value="ECO:0007669"/>
    <property type="project" value="TreeGrafter"/>
</dbReference>
<dbReference type="Gene3D" id="1.20.1050.10">
    <property type="match status" value="1"/>
</dbReference>
<dbReference type="CDD" id="cd03194">
    <property type="entry name" value="GST_C_3"/>
    <property type="match status" value="1"/>
</dbReference>
<organism evidence="2 3">
    <name type="scientific">Xenorhabdus nematophila (strain ATCC 19061 / DSM 3370 / CCUG 14189 / LMG 1036 / NCIMB 9965 / AN6)</name>
    <dbReference type="NCBI Taxonomy" id="406817"/>
    <lineage>
        <taxon>Bacteria</taxon>
        <taxon>Pseudomonadati</taxon>
        <taxon>Pseudomonadota</taxon>
        <taxon>Gammaproteobacteria</taxon>
        <taxon>Enterobacterales</taxon>
        <taxon>Morganellaceae</taxon>
        <taxon>Xenorhabdus</taxon>
    </lineage>
</organism>
<protein>
    <submittedName>
        <fullName evidence="2">Glutathione S-transferase</fullName>
    </submittedName>
</protein>
<dbReference type="SUPFAM" id="SSF47616">
    <property type="entry name" value="GST C-terminal domain-like"/>
    <property type="match status" value="1"/>
</dbReference>
<evidence type="ECO:0000313" key="2">
    <source>
        <dbReference type="EMBL" id="CBJ89295.1"/>
    </source>
</evidence>
<dbReference type="RefSeq" id="WP_013183730.1">
    <property type="nucleotide sequence ID" value="NC_014228.1"/>
</dbReference>
<evidence type="ECO:0000313" key="3">
    <source>
        <dbReference type="Proteomes" id="UP000008075"/>
    </source>
</evidence>
<accession>D3V9Q7</accession>
<dbReference type="InterPro" id="IPR036249">
    <property type="entry name" value="Thioredoxin-like_sf"/>
</dbReference>
<dbReference type="CDD" id="cd03043">
    <property type="entry name" value="GST_N_1"/>
    <property type="match status" value="1"/>
</dbReference>
<dbReference type="GO" id="GO:0006749">
    <property type="term" value="P:glutathione metabolic process"/>
    <property type="evidence" value="ECO:0007669"/>
    <property type="project" value="TreeGrafter"/>
</dbReference>
<dbReference type="InterPro" id="IPR036282">
    <property type="entry name" value="Glutathione-S-Trfase_C_sf"/>
</dbReference>
<dbReference type="Pfam" id="PF13409">
    <property type="entry name" value="GST_N_2"/>
    <property type="match status" value="1"/>
</dbReference>
<dbReference type="AlphaFoldDB" id="D3V9Q7"/>
<dbReference type="SFLD" id="SFLDS00019">
    <property type="entry name" value="Glutathione_Transferase_(cytos"/>
    <property type="match status" value="1"/>
</dbReference>
<evidence type="ECO:0000259" key="1">
    <source>
        <dbReference type="PROSITE" id="PS50404"/>
    </source>
</evidence>
<dbReference type="STRING" id="406817.XNC1_1224"/>
<dbReference type="InterPro" id="IPR040079">
    <property type="entry name" value="Glutathione_S-Trfase"/>
</dbReference>
<name>D3V9Q7_XENNA</name>
<dbReference type="PANTHER" id="PTHR42673">
    <property type="entry name" value="MALEYLACETOACETATE ISOMERASE"/>
    <property type="match status" value="1"/>
</dbReference>
<dbReference type="eggNOG" id="COG0625">
    <property type="taxonomic scope" value="Bacteria"/>
</dbReference>
<dbReference type="InterPro" id="IPR004045">
    <property type="entry name" value="Glutathione_S-Trfase_N"/>
</dbReference>
<dbReference type="KEGG" id="xne:XNC1_1224"/>
<dbReference type="GO" id="GO:0016034">
    <property type="term" value="F:maleylacetoacetate isomerase activity"/>
    <property type="evidence" value="ECO:0007669"/>
    <property type="project" value="TreeGrafter"/>
</dbReference>
<dbReference type="Gene3D" id="3.40.30.10">
    <property type="entry name" value="Glutaredoxin"/>
    <property type="match status" value="1"/>
</dbReference>
<dbReference type="SUPFAM" id="SSF52833">
    <property type="entry name" value="Thioredoxin-like"/>
    <property type="match status" value="1"/>
</dbReference>
<dbReference type="HOGENOM" id="CLU_070658_0_0_6"/>
<dbReference type="PROSITE" id="PS50404">
    <property type="entry name" value="GST_NTER"/>
    <property type="match status" value="1"/>
</dbReference>
<dbReference type="GO" id="GO:0006559">
    <property type="term" value="P:L-phenylalanine catabolic process"/>
    <property type="evidence" value="ECO:0007669"/>
    <property type="project" value="TreeGrafter"/>
</dbReference>
<reference evidence="2 3" key="1">
    <citation type="journal article" date="2011" name="PLoS ONE">
        <title>The entomopathogenic bacterial endosymbionts xenorhabdus and photorhabdus: convergent lifestyles from divergent genomes.</title>
        <authorList>
            <person name="Chaston J.M."/>
            <person name="Suen G."/>
            <person name="Tucker S.L."/>
            <person name="Andersen A.W."/>
            <person name="Bhasin A."/>
            <person name="Bode E."/>
            <person name="Bode H.B."/>
            <person name="Brachmann A.O."/>
            <person name="Cowles C.E."/>
            <person name="Cowles K.N."/>
            <person name="Darby C."/>
            <person name="de Leon L."/>
            <person name="Drace K."/>
            <person name="Du Z."/>
            <person name="Givaudan A."/>
            <person name="Herbert Tran E.E."/>
            <person name="Jewell K.A."/>
            <person name="Knack J.J."/>
            <person name="Krasomil-Osterfeld K.C."/>
            <person name="Kukor R."/>
            <person name="Lanois A."/>
            <person name="Latreille P."/>
            <person name="Leimgruber N.K."/>
            <person name="Lipke C.M."/>
            <person name="Liu R."/>
            <person name="Lu X."/>
            <person name="Martens E.C."/>
            <person name="Marri P.R."/>
            <person name="Medigue C."/>
            <person name="Menard M.L."/>
            <person name="Miller N.M."/>
            <person name="Morales-Soto N."/>
            <person name="Norton S."/>
            <person name="Ogier J.C."/>
            <person name="Orchard S.S."/>
            <person name="Park D."/>
            <person name="Park Y."/>
            <person name="Qurollo B.A."/>
            <person name="Sugar D.R."/>
            <person name="Richards G.R."/>
            <person name="Rouy Z."/>
            <person name="Slominski B."/>
            <person name="Slominski K."/>
            <person name="Snyder H."/>
            <person name="Tjaden B.C."/>
            <person name="van der Hoeven R."/>
            <person name="Welch R.D."/>
            <person name="Wheeler C."/>
            <person name="Xiang B."/>
            <person name="Barbazuk B."/>
            <person name="Gaudriault S."/>
            <person name="Goodner B."/>
            <person name="Slater S.C."/>
            <person name="Forst S."/>
            <person name="Goldman B.S."/>
            <person name="Goodrich-Blair H."/>
        </authorList>
    </citation>
    <scope>NUCLEOTIDE SEQUENCE [LARGE SCALE GENOMIC DNA]</scope>
    <source>
        <strain evidence="3">ATCC 19061 / DSM 3370 / CCUG 14189 / LMG 1036 / NCIMB 9965 / AN6</strain>
    </source>
</reference>
<dbReference type="SFLD" id="SFLDG00358">
    <property type="entry name" value="Main_(cytGST)"/>
    <property type="match status" value="1"/>
</dbReference>
<gene>
    <name evidence="2" type="ordered locus">XNC1_1224</name>
</gene>
<dbReference type="Pfam" id="PF13410">
    <property type="entry name" value="GST_C_2"/>
    <property type="match status" value="1"/>
</dbReference>
<dbReference type="EMBL" id="FN667742">
    <property type="protein sequence ID" value="CBJ89295.1"/>
    <property type="molecule type" value="Genomic_DNA"/>
</dbReference>
<dbReference type="Proteomes" id="UP000008075">
    <property type="component" value="Chromosome"/>
</dbReference>
<dbReference type="GeneID" id="24904717"/>
<proteinExistence type="predicted"/>
<sequence length="209" mass="23769">MYTLWIANKTYSSWSLRPWLLLKALNIAFNEQLSYFEHGKSSREKFRAFSPSGLVPCLIDGNTTVWDSLAIAEYIAEDHAQVWPSDKTARAWARSSTAEMHSGFATIRSMCPMNCLIRTELDEITPELQSDIDRIDALWSEGLTRFSGEWLAGDTFTAVDAFYAPVAFRAKTYGLKFSAISQGWIDRMLKLPAMVEWVEAAEKELKINH</sequence>
<keyword evidence="3" id="KW-1185">Reference proteome</keyword>
<dbReference type="PANTHER" id="PTHR42673:SF4">
    <property type="entry name" value="MALEYLACETOACETATE ISOMERASE"/>
    <property type="match status" value="1"/>
</dbReference>